<accession>A0A2T3HIP5</accession>
<proteinExistence type="predicted"/>
<gene>
    <name evidence="1" type="ORF">C7T94_16160</name>
</gene>
<sequence>MNIKLGIAANGENFQPVYTIQDSDFASGQMSTSKEFTATIANTKLVHQKRIALYYSLPNSGPEFFSEYLSYNYFINNAPPVNSDHLKIQSMGFSTVGISDGGNYYLVEDDIMLSKSYVSNYVPGTPAPIVAFDNINIIIDQSIWANPLWNNALSTAVSAWNLEPNMNVKLHIIASTSGNSNIALPPPSERHITVVQSSTPQSVPVLARFPINDGRPGQEIYFNPNFKYASTGQGVTQAQAAWNLVHAIGHSLGFSHASGTGAETSIMLKGTSSSAFNDIGFSTYDSQTLSAKYPISTQSTVAPFISGKISLLPFETTSFETSYYAVGLSYAWKAVGVNGTSFNMDYDYVTGARLPEVDFPAGSYEIQCFITGSKFNGQIVARRTIIVQ</sequence>
<dbReference type="AlphaFoldDB" id="A0A2T3HIP5"/>
<name>A0A2T3HIP5_9SPHI</name>
<dbReference type="GO" id="GO:0008237">
    <property type="term" value="F:metallopeptidase activity"/>
    <property type="evidence" value="ECO:0007669"/>
    <property type="project" value="InterPro"/>
</dbReference>
<evidence type="ECO:0000313" key="1">
    <source>
        <dbReference type="EMBL" id="PST82316.1"/>
    </source>
</evidence>
<dbReference type="Gene3D" id="3.40.390.10">
    <property type="entry name" value="Collagenase (Catalytic Domain)"/>
    <property type="match status" value="1"/>
</dbReference>
<dbReference type="Proteomes" id="UP000240912">
    <property type="component" value="Unassembled WGS sequence"/>
</dbReference>
<dbReference type="OrthoDB" id="763762at2"/>
<reference evidence="1 2" key="1">
    <citation type="submission" date="2018-03" db="EMBL/GenBank/DDBJ databases">
        <authorList>
            <person name="Keele B.F."/>
        </authorList>
    </citation>
    <scope>NUCLEOTIDE SEQUENCE [LARGE SCALE GENOMIC DNA]</scope>
    <source>
        <strain evidence="1 2">YL28-9</strain>
    </source>
</reference>
<dbReference type="InterPro" id="IPR024079">
    <property type="entry name" value="MetalloPept_cat_dom_sf"/>
</dbReference>
<protein>
    <submittedName>
        <fullName evidence="1">Uncharacterized protein</fullName>
    </submittedName>
</protein>
<dbReference type="SUPFAM" id="SSF55486">
    <property type="entry name" value="Metalloproteases ('zincins'), catalytic domain"/>
    <property type="match status" value="1"/>
</dbReference>
<keyword evidence="2" id="KW-1185">Reference proteome</keyword>
<evidence type="ECO:0000313" key="2">
    <source>
        <dbReference type="Proteomes" id="UP000240912"/>
    </source>
</evidence>
<organism evidence="1 2">
    <name type="scientific">Pedobacter yulinensis</name>
    <dbReference type="NCBI Taxonomy" id="2126353"/>
    <lineage>
        <taxon>Bacteria</taxon>
        <taxon>Pseudomonadati</taxon>
        <taxon>Bacteroidota</taxon>
        <taxon>Sphingobacteriia</taxon>
        <taxon>Sphingobacteriales</taxon>
        <taxon>Sphingobacteriaceae</taxon>
        <taxon>Pedobacter</taxon>
    </lineage>
</organism>
<comment type="caution">
    <text evidence="1">The sequence shown here is derived from an EMBL/GenBank/DDBJ whole genome shotgun (WGS) entry which is preliminary data.</text>
</comment>
<dbReference type="EMBL" id="PYLS01000006">
    <property type="protein sequence ID" value="PST82316.1"/>
    <property type="molecule type" value="Genomic_DNA"/>
</dbReference>